<protein>
    <submittedName>
        <fullName evidence="2">TIGR02452 family protein</fullName>
    </submittedName>
</protein>
<evidence type="ECO:0000313" key="2">
    <source>
        <dbReference type="EMBL" id="SNR60489.1"/>
    </source>
</evidence>
<dbReference type="Pfam" id="PF10021">
    <property type="entry name" value="PARG_cat_microb"/>
    <property type="match status" value="1"/>
</dbReference>
<evidence type="ECO:0000313" key="3">
    <source>
        <dbReference type="Proteomes" id="UP000198310"/>
    </source>
</evidence>
<dbReference type="InterPro" id="IPR019261">
    <property type="entry name" value="PARG_cat_microbial"/>
</dbReference>
<dbReference type="Gene3D" id="3.40.220.10">
    <property type="entry name" value="Leucine Aminopeptidase, subunit E, domain 1"/>
    <property type="match status" value="1"/>
</dbReference>
<dbReference type="NCBIfam" id="TIGR02452">
    <property type="entry name" value="TIGR02452 family protein"/>
    <property type="match status" value="1"/>
</dbReference>
<dbReference type="SUPFAM" id="SSF52949">
    <property type="entry name" value="Macro domain-like"/>
    <property type="match status" value="1"/>
</dbReference>
<dbReference type="EMBL" id="FZNS01000004">
    <property type="protein sequence ID" value="SNR60489.1"/>
    <property type="molecule type" value="Genomic_DNA"/>
</dbReference>
<accession>A0A238XR71</accession>
<feature type="domain" description="Microbial-type PARG catalytic" evidence="1">
    <location>
        <begin position="10"/>
        <end position="159"/>
    </location>
</feature>
<keyword evidence="3" id="KW-1185">Reference proteome</keyword>
<dbReference type="PIRSF" id="PIRSF014899">
    <property type="entry name" value="UCP014899"/>
    <property type="match status" value="1"/>
</dbReference>
<reference evidence="3" key="1">
    <citation type="submission" date="2017-06" db="EMBL/GenBank/DDBJ databases">
        <authorList>
            <person name="Varghese N."/>
            <person name="Submissions S."/>
        </authorList>
    </citation>
    <scope>NUCLEOTIDE SEQUENCE [LARGE SCALE GENOMIC DNA]</scope>
    <source>
        <strain evidence="3">DSM 28041</strain>
    </source>
</reference>
<name>A0A238XR71_9BACT</name>
<organism evidence="2 3">
    <name type="scientific">Hymenobacter mucosus</name>
    <dbReference type="NCBI Taxonomy" id="1411120"/>
    <lineage>
        <taxon>Bacteria</taxon>
        <taxon>Pseudomonadati</taxon>
        <taxon>Bacteroidota</taxon>
        <taxon>Cytophagia</taxon>
        <taxon>Cytophagales</taxon>
        <taxon>Hymenobacteraceae</taxon>
        <taxon>Hymenobacter</taxon>
    </lineage>
</organism>
<proteinExistence type="predicted"/>
<dbReference type="AlphaFoldDB" id="A0A238XR71"/>
<gene>
    <name evidence="2" type="ORF">SAMN06269173_104258</name>
</gene>
<sequence length="283" mass="30452">MNREIRQRIAHSTLAALAQGLYETAAGPPVVLAAIQRAAQTGSYLYRPNDVPSLLQELDGAATTRPAEVRVYQATTLEAAAALSKEYGRVGCLNFASARNPGGGFLGGSQAQEESLARSSGLYPCLTQFPEMYTYNARPDSTGLYSDYLVYSPGVPVFRGEAGEWLPQPFLLDIITAPAVNAGALRRNSPHLLPQLVPVMRHRLRLVLATAARHGIEALVLGAWGCGVFANDPVQVAELFAEALAEPTIRGRFRRLDFAIFDPKPPHGVLQAFQDALASALVV</sequence>
<evidence type="ECO:0000259" key="1">
    <source>
        <dbReference type="Pfam" id="PF10021"/>
    </source>
</evidence>
<dbReference type="InterPro" id="IPR012664">
    <property type="entry name" value="CHP02452"/>
</dbReference>
<dbReference type="InterPro" id="IPR043472">
    <property type="entry name" value="Macro_dom-like"/>
</dbReference>
<dbReference type="PANTHER" id="PTHR35596">
    <property type="entry name" value="DUF2263 DOMAIN-CONTAINING PROTEIN"/>
    <property type="match status" value="1"/>
</dbReference>
<dbReference type="RefSeq" id="WP_089332695.1">
    <property type="nucleotide sequence ID" value="NZ_FZNS01000004.1"/>
</dbReference>
<dbReference type="Proteomes" id="UP000198310">
    <property type="component" value="Unassembled WGS sequence"/>
</dbReference>
<dbReference type="PANTHER" id="PTHR35596:SF1">
    <property type="entry name" value="MICROBIAL-TYPE PARG CATALYTIC DOMAIN-CONTAINING PROTEIN"/>
    <property type="match status" value="1"/>
</dbReference>